<dbReference type="STRING" id="897.B2D07_00190"/>
<dbReference type="RefSeq" id="WP_020876210.1">
    <property type="nucleotide sequence ID" value="NZ_ATHJ01000071.1"/>
</dbReference>
<dbReference type="InterPro" id="IPR053194">
    <property type="entry name" value="tRNA_methyltr_O"/>
</dbReference>
<protein>
    <submittedName>
        <fullName evidence="2">Formylmethanofuran dehydrogenase subunit E region</fullName>
    </submittedName>
</protein>
<dbReference type="Proteomes" id="UP000014977">
    <property type="component" value="Unassembled WGS sequence"/>
</dbReference>
<dbReference type="Pfam" id="PF02663">
    <property type="entry name" value="FmdE"/>
    <property type="match status" value="1"/>
</dbReference>
<comment type="caution">
    <text evidence="2">The sequence shown here is derived from an EMBL/GenBank/DDBJ whole genome shotgun (WGS) entry which is preliminary data.</text>
</comment>
<dbReference type="Gene3D" id="3.30.1330.130">
    <property type="match status" value="1"/>
</dbReference>
<organism evidence="2 3">
    <name type="scientific">Desulfococcus multivorans DSM 2059</name>
    <dbReference type="NCBI Taxonomy" id="1121405"/>
    <lineage>
        <taxon>Bacteria</taxon>
        <taxon>Pseudomonadati</taxon>
        <taxon>Thermodesulfobacteriota</taxon>
        <taxon>Desulfobacteria</taxon>
        <taxon>Desulfobacterales</taxon>
        <taxon>Desulfococcaceae</taxon>
        <taxon>Desulfococcus</taxon>
    </lineage>
</organism>
<evidence type="ECO:0000313" key="3">
    <source>
        <dbReference type="Proteomes" id="UP000014977"/>
    </source>
</evidence>
<dbReference type="eggNOG" id="COG2191">
    <property type="taxonomic scope" value="Bacteria"/>
</dbReference>
<sequence>MKSFDALLAESAERHGHLCAGQVIGVRMAMLGCRLVGIENPKAPQFRKKLIVYVEIDRCATDAIESVTGCRMGRRSLKFKDFGINAATFVNIDTRVAYRIVSTETSRNIAKEYAPEERDIRRQQLEGYKRMPDDLLFEVQRVGVNLPEWEMPGPPRRHAVCSRCGQMVRDGREVRIGSESLCRLCAGESYFYPIADPDNRMHGDSFKEIGT</sequence>
<evidence type="ECO:0000313" key="2">
    <source>
        <dbReference type="EMBL" id="EPR41829.1"/>
    </source>
</evidence>
<gene>
    <name evidence="2" type="ORF">dsmv_1828</name>
</gene>
<accession>S7V597</accession>
<dbReference type="AlphaFoldDB" id="S7V597"/>
<keyword evidence="3" id="KW-1185">Reference proteome</keyword>
<name>S7V597_DESML</name>
<evidence type="ECO:0000259" key="1">
    <source>
        <dbReference type="Pfam" id="PF02663"/>
    </source>
</evidence>
<dbReference type="InterPro" id="IPR003814">
    <property type="entry name" value="FmdEsu_dom"/>
</dbReference>
<dbReference type="PANTHER" id="PTHR39418">
    <property type="entry name" value="DEHYDROGENASE-RELATED"/>
    <property type="match status" value="1"/>
</dbReference>
<feature type="domain" description="Formylmethanofuran dehydrogenase subunit E" evidence="1">
    <location>
        <begin position="15"/>
        <end position="137"/>
    </location>
</feature>
<dbReference type="SUPFAM" id="SSF143555">
    <property type="entry name" value="FwdE-like"/>
    <property type="match status" value="1"/>
</dbReference>
<dbReference type="OrthoDB" id="9804309at2"/>
<dbReference type="EMBL" id="ATHJ01000071">
    <property type="protein sequence ID" value="EPR41829.1"/>
    <property type="molecule type" value="Genomic_DNA"/>
</dbReference>
<proteinExistence type="predicted"/>
<dbReference type="PATRIC" id="fig|1121405.3.peg.1284"/>
<dbReference type="PANTHER" id="PTHR39418:SF1">
    <property type="entry name" value="DEHYDROGENASE"/>
    <property type="match status" value="1"/>
</dbReference>
<reference evidence="2 3" key="1">
    <citation type="journal article" date="2013" name="Genome Announc.">
        <title>Draft genome sequences for three mercury-methylating, sulfate-reducing bacteria.</title>
        <authorList>
            <person name="Brown S.D."/>
            <person name="Hurt R.A.Jr."/>
            <person name="Gilmour C.C."/>
            <person name="Elias D.A."/>
        </authorList>
    </citation>
    <scope>NUCLEOTIDE SEQUENCE [LARGE SCALE GENOMIC DNA]</scope>
    <source>
        <strain evidence="2 3">DSM 2059</strain>
    </source>
</reference>